<evidence type="ECO:0000256" key="8">
    <source>
        <dbReference type="ARBA" id="ARBA00023277"/>
    </source>
</evidence>
<comment type="similarity">
    <text evidence="3 9">Belongs to the SIS family. GmhA subfamily.</text>
</comment>
<keyword evidence="6 9" id="KW-0862">Zinc</keyword>
<gene>
    <name evidence="9" type="primary">gmhA</name>
    <name evidence="11" type="ORF">SAMN05444167_1924</name>
</gene>
<dbReference type="InterPro" id="IPR046348">
    <property type="entry name" value="SIS_dom_sf"/>
</dbReference>
<feature type="binding site" evidence="9">
    <location>
        <position position="63"/>
    </location>
    <ligand>
        <name>Zn(2+)</name>
        <dbReference type="ChEBI" id="CHEBI:29105"/>
    </ligand>
</feature>
<dbReference type="GO" id="GO:0008270">
    <property type="term" value="F:zinc ion binding"/>
    <property type="evidence" value="ECO:0007669"/>
    <property type="project" value="UniProtKB-UniRule"/>
</dbReference>
<evidence type="ECO:0000256" key="4">
    <source>
        <dbReference type="ARBA" id="ARBA00022490"/>
    </source>
</evidence>
<feature type="binding site" evidence="9">
    <location>
        <position position="63"/>
    </location>
    <ligand>
        <name>substrate</name>
    </ligand>
</feature>
<dbReference type="AlphaFoldDB" id="A0A1G7JRN8"/>
<feature type="binding site" evidence="9">
    <location>
        <begin position="50"/>
        <end position="52"/>
    </location>
    <ligand>
        <name>substrate</name>
    </ligand>
</feature>
<dbReference type="GO" id="GO:0005737">
    <property type="term" value="C:cytoplasm"/>
    <property type="evidence" value="ECO:0007669"/>
    <property type="project" value="UniProtKB-SubCell"/>
</dbReference>
<feature type="binding site" evidence="9">
    <location>
        <begin position="118"/>
        <end position="120"/>
    </location>
    <ligand>
        <name>substrate</name>
    </ligand>
</feature>
<reference evidence="11 12" key="1">
    <citation type="submission" date="2016-10" db="EMBL/GenBank/DDBJ databases">
        <authorList>
            <person name="de Groot N.N."/>
        </authorList>
    </citation>
    <scope>NUCLEOTIDE SEQUENCE [LARGE SCALE GENOMIC DNA]</scope>
    <source>
        <strain evidence="11 12">GAS232</strain>
    </source>
</reference>
<dbReference type="Pfam" id="PF13580">
    <property type="entry name" value="SIS_2"/>
    <property type="match status" value="1"/>
</dbReference>
<dbReference type="InterPro" id="IPR004515">
    <property type="entry name" value="Phosphoheptose_Isoase"/>
</dbReference>
<evidence type="ECO:0000313" key="12">
    <source>
        <dbReference type="Proteomes" id="UP000182427"/>
    </source>
</evidence>
<evidence type="ECO:0000256" key="2">
    <source>
        <dbReference type="ARBA" id="ARBA00004496"/>
    </source>
</evidence>
<comment type="subcellular location">
    <subcellularLocation>
        <location evidence="2 9">Cytoplasm</location>
    </subcellularLocation>
</comment>
<sequence length="200" mass="21375">MKELSVLQSNVADARVVLDTILELEPLVEEAARVLADALLRGNKLLACGNGGSAADASHLTTEFVVRFHKERRPYPAISLTANGGDLTACGNDYSFDDVFSRQVRAFGLKGDVLFAYTTSGNSENVLRALNTARQYGVATVAFLGRAGGACAGIADVELIVRHNVTARIQEAHKLLLHTICELVELRLLAAAEAGEQPLT</sequence>
<dbReference type="HAMAP" id="MF_00067">
    <property type="entry name" value="GmhA"/>
    <property type="match status" value="1"/>
</dbReference>
<dbReference type="InterPro" id="IPR001347">
    <property type="entry name" value="SIS_dom"/>
</dbReference>
<comment type="pathway">
    <text evidence="9">Carbohydrate biosynthesis; D-glycero-D-manno-heptose 7-phosphate biosynthesis; D-glycero-alpha-D-manno-heptose 7-phosphate and D-glycero-beta-D-manno-heptose 7-phosphate from sedoheptulose 7-phosphate: step 1/1.</text>
</comment>
<evidence type="ECO:0000256" key="6">
    <source>
        <dbReference type="ARBA" id="ARBA00022833"/>
    </source>
</evidence>
<evidence type="ECO:0000313" key="11">
    <source>
        <dbReference type="EMBL" id="SDF27545.1"/>
    </source>
</evidence>
<feature type="binding site" evidence="9">
    <location>
        <position position="123"/>
    </location>
    <ligand>
        <name>substrate</name>
    </ligand>
</feature>
<dbReference type="GO" id="GO:0097367">
    <property type="term" value="F:carbohydrate derivative binding"/>
    <property type="evidence" value="ECO:0007669"/>
    <property type="project" value="InterPro"/>
</dbReference>
<accession>A0A1G7JRN8</accession>
<comment type="catalytic activity">
    <reaction evidence="1 9">
        <text>2 D-sedoheptulose 7-phosphate = D-glycero-alpha-D-manno-heptose 7-phosphate + D-glycero-beta-D-manno-heptose 7-phosphate</text>
        <dbReference type="Rhea" id="RHEA:27489"/>
        <dbReference type="ChEBI" id="CHEBI:57483"/>
        <dbReference type="ChEBI" id="CHEBI:60203"/>
        <dbReference type="ChEBI" id="CHEBI:60204"/>
        <dbReference type="EC" id="5.3.1.28"/>
    </reaction>
</comment>
<dbReference type="PANTHER" id="PTHR30390">
    <property type="entry name" value="SEDOHEPTULOSE 7-PHOSPHATE ISOMERASE / DNAA INITIATOR-ASSOCIATING FACTOR FOR REPLICATION INITIATION"/>
    <property type="match status" value="1"/>
</dbReference>
<keyword evidence="7 9" id="KW-0413">Isomerase</keyword>
<dbReference type="InterPro" id="IPR035461">
    <property type="entry name" value="GmhA/DiaA"/>
</dbReference>
<keyword evidence="4 9" id="KW-0963">Cytoplasm</keyword>
<dbReference type="EC" id="5.3.1.28" evidence="9"/>
<organism evidence="11 12">
    <name type="scientific">Terriglobus roseus</name>
    <dbReference type="NCBI Taxonomy" id="392734"/>
    <lineage>
        <taxon>Bacteria</taxon>
        <taxon>Pseudomonadati</taxon>
        <taxon>Acidobacteriota</taxon>
        <taxon>Terriglobia</taxon>
        <taxon>Terriglobales</taxon>
        <taxon>Acidobacteriaceae</taxon>
        <taxon>Terriglobus</taxon>
    </lineage>
</organism>
<dbReference type="GO" id="GO:0005975">
    <property type="term" value="P:carbohydrate metabolic process"/>
    <property type="evidence" value="ECO:0007669"/>
    <property type="project" value="UniProtKB-UniRule"/>
</dbReference>
<protein>
    <recommendedName>
        <fullName evidence="9">Phosphoheptose isomerase</fullName>
        <ecNumber evidence="9">5.3.1.28</ecNumber>
    </recommendedName>
    <alternativeName>
        <fullName evidence="9">Sedoheptulose 7-phosphate isomerase</fullName>
    </alternativeName>
</protein>
<feature type="domain" description="SIS" evidence="10">
    <location>
        <begin position="35"/>
        <end position="194"/>
    </location>
</feature>
<dbReference type="PROSITE" id="PS51464">
    <property type="entry name" value="SIS"/>
    <property type="match status" value="1"/>
</dbReference>
<dbReference type="PANTHER" id="PTHR30390:SF6">
    <property type="entry name" value="DNAA INITIATOR-ASSOCIATING PROTEIN DIAA"/>
    <property type="match status" value="1"/>
</dbReference>
<dbReference type="RefSeq" id="WP_083344942.1">
    <property type="nucleotide sequence ID" value="NZ_LT629690.1"/>
</dbReference>
<dbReference type="GO" id="GO:0008968">
    <property type="term" value="F:D-sedoheptulose 7-phosphate isomerase activity"/>
    <property type="evidence" value="ECO:0007669"/>
    <property type="project" value="UniProtKB-UniRule"/>
</dbReference>
<dbReference type="UniPathway" id="UPA00041">
    <property type="reaction ID" value="UER00436"/>
</dbReference>
<evidence type="ECO:0000256" key="5">
    <source>
        <dbReference type="ARBA" id="ARBA00022723"/>
    </source>
</evidence>
<keyword evidence="8 9" id="KW-0119">Carbohydrate metabolism</keyword>
<evidence type="ECO:0000256" key="3">
    <source>
        <dbReference type="ARBA" id="ARBA00009894"/>
    </source>
</evidence>
<dbReference type="Proteomes" id="UP000182427">
    <property type="component" value="Chromosome I"/>
</dbReference>
<comment type="miscellaneous">
    <text evidence="9">The reaction produces a racemic mixture of D-glycero-alpha-D-manno-heptose 7-phosphate and D-glycero-beta-D-manno-heptose 7-phosphate.</text>
</comment>
<feature type="binding site" evidence="9">
    <location>
        <position position="178"/>
    </location>
    <ligand>
        <name>Zn(2+)</name>
        <dbReference type="ChEBI" id="CHEBI:29105"/>
    </ligand>
</feature>
<dbReference type="CDD" id="cd05006">
    <property type="entry name" value="SIS_GmhA"/>
    <property type="match status" value="1"/>
</dbReference>
<comment type="cofactor">
    <cofactor evidence="9">
        <name>Zn(2+)</name>
        <dbReference type="ChEBI" id="CHEBI:29105"/>
    </cofactor>
    <text evidence="9">Binds 1 zinc ion per subunit.</text>
</comment>
<feature type="binding site" evidence="9">
    <location>
        <begin position="92"/>
        <end position="93"/>
    </location>
    <ligand>
        <name>substrate</name>
    </ligand>
</feature>
<feature type="binding site" evidence="9">
    <location>
        <position position="59"/>
    </location>
    <ligand>
        <name>Zn(2+)</name>
        <dbReference type="ChEBI" id="CHEBI:29105"/>
    </ligand>
</feature>
<name>A0A1G7JRN8_9BACT</name>
<comment type="function">
    <text evidence="9">Catalyzes the isomerization of sedoheptulose 7-phosphate in D-glycero-D-manno-heptose 7-phosphate.</text>
</comment>
<evidence type="ECO:0000256" key="1">
    <source>
        <dbReference type="ARBA" id="ARBA00000348"/>
    </source>
</evidence>
<evidence type="ECO:0000256" key="9">
    <source>
        <dbReference type="HAMAP-Rule" id="MF_00067"/>
    </source>
</evidence>
<evidence type="ECO:0000259" key="10">
    <source>
        <dbReference type="PROSITE" id="PS51464"/>
    </source>
</evidence>
<dbReference type="GO" id="GO:2001061">
    <property type="term" value="P:D-glycero-D-manno-heptose 7-phosphate biosynthetic process"/>
    <property type="evidence" value="ECO:0007669"/>
    <property type="project" value="UniProtKB-UniPathway"/>
</dbReference>
<dbReference type="OrthoDB" id="9781311at2"/>
<dbReference type="EMBL" id="LT629690">
    <property type="protein sequence ID" value="SDF27545.1"/>
    <property type="molecule type" value="Genomic_DNA"/>
</dbReference>
<evidence type="ECO:0000256" key="7">
    <source>
        <dbReference type="ARBA" id="ARBA00023235"/>
    </source>
</evidence>
<dbReference type="Gene3D" id="3.40.50.10490">
    <property type="entry name" value="Glucose-6-phosphate isomerase like protein, domain 1"/>
    <property type="match status" value="1"/>
</dbReference>
<dbReference type="InterPro" id="IPR050099">
    <property type="entry name" value="SIS_GmhA/DiaA_subfam"/>
</dbReference>
<dbReference type="SUPFAM" id="SSF53697">
    <property type="entry name" value="SIS domain"/>
    <property type="match status" value="1"/>
</dbReference>
<feature type="binding site" evidence="9">
    <location>
        <position position="170"/>
    </location>
    <ligand>
        <name>Zn(2+)</name>
        <dbReference type="ChEBI" id="CHEBI:29105"/>
    </ligand>
</feature>
<keyword evidence="12" id="KW-1185">Reference proteome</keyword>
<keyword evidence="5 9" id="KW-0479">Metal-binding</keyword>
<feature type="binding site" evidence="9">
    <location>
        <position position="170"/>
    </location>
    <ligand>
        <name>substrate</name>
    </ligand>
</feature>
<proteinExistence type="inferred from homology"/>